<dbReference type="Proteomes" id="UP000601223">
    <property type="component" value="Unassembled WGS sequence"/>
</dbReference>
<dbReference type="AlphaFoldDB" id="A0A8J3JGQ5"/>
<gene>
    <name evidence="2" type="ORF">Cba03nite_15310</name>
</gene>
<accession>A0A8J3JGQ5</accession>
<feature type="region of interest" description="Disordered" evidence="1">
    <location>
        <begin position="1"/>
        <end position="36"/>
    </location>
</feature>
<reference evidence="2 3" key="1">
    <citation type="submission" date="2021-01" db="EMBL/GenBank/DDBJ databases">
        <title>Whole genome shotgun sequence of Catellatospora bangladeshensis NBRC 107357.</title>
        <authorList>
            <person name="Komaki H."/>
            <person name="Tamura T."/>
        </authorList>
    </citation>
    <scope>NUCLEOTIDE SEQUENCE [LARGE SCALE GENOMIC DNA]</scope>
    <source>
        <strain evidence="2 3">NBRC 107357</strain>
    </source>
</reference>
<dbReference type="SUPFAM" id="SSF46894">
    <property type="entry name" value="C-terminal effector domain of the bipartite response regulators"/>
    <property type="match status" value="1"/>
</dbReference>
<dbReference type="InterPro" id="IPR036388">
    <property type="entry name" value="WH-like_DNA-bd_sf"/>
</dbReference>
<evidence type="ECO:0008006" key="4">
    <source>
        <dbReference type="Google" id="ProtNLM"/>
    </source>
</evidence>
<comment type="caution">
    <text evidence="2">The sequence shown here is derived from an EMBL/GenBank/DDBJ whole genome shotgun (WGS) entry which is preliminary data.</text>
</comment>
<keyword evidence="3" id="KW-1185">Reference proteome</keyword>
<proteinExistence type="predicted"/>
<organism evidence="2 3">
    <name type="scientific">Catellatospora bangladeshensis</name>
    <dbReference type="NCBI Taxonomy" id="310355"/>
    <lineage>
        <taxon>Bacteria</taxon>
        <taxon>Bacillati</taxon>
        <taxon>Actinomycetota</taxon>
        <taxon>Actinomycetes</taxon>
        <taxon>Micromonosporales</taxon>
        <taxon>Micromonosporaceae</taxon>
        <taxon>Catellatospora</taxon>
    </lineage>
</organism>
<dbReference type="GO" id="GO:0003677">
    <property type="term" value="F:DNA binding"/>
    <property type="evidence" value="ECO:0007669"/>
    <property type="project" value="InterPro"/>
</dbReference>
<evidence type="ECO:0000313" key="2">
    <source>
        <dbReference type="EMBL" id="GIF80182.1"/>
    </source>
</evidence>
<protein>
    <recommendedName>
        <fullName evidence="4">HTH luxR-type domain-containing protein</fullName>
    </recommendedName>
</protein>
<sequence>MKASQSGLPHRGFHEPRAGHARSRPFEPAPDHHDEVETVLSQAQELIERAMSRRRGNGHHIRHLPGDDAVFHAVAGEAIMRARREVLCVLSAGDIADDRRNHTVDLLRHADRRGVRIRALVPAAATGPLVAADRALYEHPGFRSWDFQGQNLVITDGREAILRNTAEDHAAAQTVLLSAQPLVHFLRSVFEVSWGAGTPLAEIVRLSDKLREETAQSVLTYLGAGAKDEVAARRLGMSVRTYRRHVADMMRDVSATSRFQAGVRAAELGLVSRVGGATATAIDDDGPAEGDPE</sequence>
<dbReference type="GO" id="GO:0006355">
    <property type="term" value="P:regulation of DNA-templated transcription"/>
    <property type="evidence" value="ECO:0007669"/>
    <property type="project" value="InterPro"/>
</dbReference>
<dbReference type="RefSeq" id="WP_203743516.1">
    <property type="nucleotide sequence ID" value="NZ_BONF01000009.1"/>
</dbReference>
<dbReference type="EMBL" id="BONF01000009">
    <property type="protein sequence ID" value="GIF80182.1"/>
    <property type="molecule type" value="Genomic_DNA"/>
</dbReference>
<dbReference type="Gene3D" id="1.10.10.10">
    <property type="entry name" value="Winged helix-like DNA-binding domain superfamily/Winged helix DNA-binding domain"/>
    <property type="match status" value="1"/>
</dbReference>
<evidence type="ECO:0000313" key="3">
    <source>
        <dbReference type="Proteomes" id="UP000601223"/>
    </source>
</evidence>
<evidence type="ECO:0000256" key="1">
    <source>
        <dbReference type="SAM" id="MobiDB-lite"/>
    </source>
</evidence>
<dbReference type="InterPro" id="IPR016032">
    <property type="entry name" value="Sig_transdc_resp-reg_C-effctor"/>
</dbReference>
<name>A0A8J3JGQ5_9ACTN</name>